<organism evidence="2 3">
    <name type="scientific">Lymnaea stagnalis</name>
    <name type="common">Great pond snail</name>
    <name type="synonym">Helix stagnalis</name>
    <dbReference type="NCBI Taxonomy" id="6523"/>
    <lineage>
        <taxon>Eukaryota</taxon>
        <taxon>Metazoa</taxon>
        <taxon>Spiralia</taxon>
        <taxon>Lophotrochozoa</taxon>
        <taxon>Mollusca</taxon>
        <taxon>Gastropoda</taxon>
        <taxon>Heterobranchia</taxon>
        <taxon>Euthyneura</taxon>
        <taxon>Panpulmonata</taxon>
        <taxon>Hygrophila</taxon>
        <taxon>Lymnaeoidea</taxon>
        <taxon>Lymnaeidae</taxon>
        <taxon>Lymnaea</taxon>
    </lineage>
</organism>
<gene>
    <name evidence="2" type="ORF">GSLYS_00014799001</name>
</gene>
<protein>
    <recommendedName>
        <fullName evidence="4">Secreted protein</fullName>
    </recommendedName>
</protein>
<keyword evidence="3" id="KW-1185">Reference proteome</keyword>
<dbReference type="Proteomes" id="UP001497497">
    <property type="component" value="Unassembled WGS sequence"/>
</dbReference>
<evidence type="ECO:0000313" key="3">
    <source>
        <dbReference type="Proteomes" id="UP001497497"/>
    </source>
</evidence>
<keyword evidence="1" id="KW-0732">Signal</keyword>
<dbReference type="EMBL" id="CAXITT010000418">
    <property type="protein sequence ID" value="CAL1541157.1"/>
    <property type="molecule type" value="Genomic_DNA"/>
</dbReference>
<evidence type="ECO:0008006" key="4">
    <source>
        <dbReference type="Google" id="ProtNLM"/>
    </source>
</evidence>
<evidence type="ECO:0000313" key="2">
    <source>
        <dbReference type="EMBL" id="CAL1541157.1"/>
    </source>
</evidence>
<proteinExistence type="predicted"/>
<accession>A0AAV2I6K9</accession>
<feature type="signal peptide" evidence="1">
    <location>
        <begin position="1"/>
        <end position="21"/>
    </location>
</feature>
<comment type="caution">
    <text evidence="2">The sequence shown here is derived from an EMBL/GenBank/DDBJ whole genome shotgun (WGS) entry which is preliminary data.</text>
</comment>
<reference evidence="2 3" key="1">
    <citation type="submission" date="2024-04" db="EMBL/GenBank/DDBJ databases">
        <authorList>
            <consortium name="Genoscope - CEA"/>
            <person name="William W."/>
        </authorList>
    </citation>
    <scope>NUCLEOTIDE SEQUENCE [LARGE SCALE GENOMIC DNA]</scope>
</reference>
<evidence type="ECO:0000256" key="1">
    <source>
        <dbReference type="SAM" id="SignalP"/>
    </source>
</evidence>
<dbReference type="AlphaFoldDB" id="A0AAV2I6K9"/>
<sequence>MEFLFQHFLVISSVLLGCVASYNDTLCEKLRGCITAEIMGAIQDRAKLCVLMPGYLACTHKYKQHCRPEQAQRLAAGMKVLEDHAEKCYQCAPEFAKCLTPEFKALKDKAGKEEELCRQAPEIIGCMDSAIDEHCNNQAPPELKEMAAELKRMRSNLRCNAGSSRLAYGIGQLSVAVLTVLLRWLHH</sequence>
<name>A0AAV2I6K9_LYMST</name>
<feature type="chain" id="PRO_5043359930" description="Secreted protein" evidence="1">
    <location>
        <begin position="22"/>
        <end position="187"/>
    </location>
</feature>